<gene>
    <name evidence="2" type="ORF">PROPJV5_0434</name>
</gene>
<dbReference type="GO" id="GO:0005886">
    <property type="term" value="C:plasma membrane"/>
    <property type="evidence" value="ECO:0007669"/>
    <property type="project" value="TreeGrafter"/>
</dbReference>
<feature type="transmembrane region" description="Helical" evidence="1">
    <location>
        <begin position="143"/>
        <end position="162"/>
    </location>
</feature>
<protein>
    <submittedName>
        <fullName evidence="2">Ethanolamine utilisation protein EutH</fullName>
    </submittedName>
</protein>
<accession>A0A375HY33</accession>
<dbReference type="PANTHER" id="PTHR40089:SF1">
    <property type="entry name" value="ETHANOLAMINE PERMEASE EUTH-RELATED"/>
    <property type="match status" value="1"/>
</dbReference>
<feature type="transmembrane region" description="Helical" evidence="1">
    <location>
        <begin position="6"/>
        <end position="25"/>
    </location>
</feature>
<organism evidence="2 3">
    <name type="scientific">Propionibacterium ruminifibrarum</name>
    <dbReference type="NCBI Taxonomy" id="1962131"/>
    <lineage>
        <taxon>Bacteria</taxon>
        <taxon>Bacillati</taxon>
        <taxon>Actinomycetota</taxon>
        <taxon>Actinomycetes</taxon>
        <taxon>Propionibacteriales</taxon>
        <taxon>Propionibacteriaceae</taxon>
        <taxon>Propionibacterium</taxon>
    </lineage>
</organism>
<feature type="transmembrane region" description="Helical" evidence="1">
    <location>
        <begin position="37"/>
        <end position="59"/>
    </location>
</feature>
<dbReference type="NCBIfam" id="NF011667">
    <property type="entry name" value="PRK15086.1-3"/>
    <property type="match status" value="1"/>
</dbReference>
<sequence length="382" mass="40096">MDANEVIVWILMICMLLGAIDRMIGNKFGLGEQFEEGLNAMGPLSISMVGIVCLAPDLAKILNPVINPVFQLFGADPGMFAGTLLAIDMGGWPLAQEMSATPEAAELSGLILGSMMGATIVFTIPVALGIIEKEDRGYLSKGILAGVVTVPVGVFVGGLVAGYSPVMILRNLVPIIIFALLIALGLWRFPDKMTRGFEIFGRILVIVITVGLAIGVFEFMTGVAIMPEGWELTPVTEGFSIVASIAMMLMGAFPAVHLIIRLLGKPLGRVGRLIGINESAAGGFIATLANNIPMFQIFKDMDPRGKVVNAAFAVSAAFMFGDHLGFVAGAERTMIVPVIIGKAVGGVTAIALVLLLFGKTLPTAHKNQGAEQEGTAAARASD</sequence>
<dbReference type="GO" id="GO:0034228">
    <property type="term" value="F:ethanolamine transmembrane transporter activity"/>
    <property type="evidence" value="ECO:0007669"/>
    <property type="project" value="InterPro"/>
</dbReference>
<proteinExistence type="predicted"/>
<dbReference type="PIRSF" id="PIRSF019466">
    <property type="entry name" value="EutH"/>
    <property type="match status" value="1"/>
</dbReference>
<dbReference type="Proteomes" id="UP000265962">
    <property type="component" value="Unassembled WGS sequence"/>
</dbReference>
<dbReference type="NCBIfam" id="NF011666">
    <property type="entry name" value="PRK15086.1-2"/>
    <property type="match status" value="1"/>
</dbReference>
<dbReference type="RefSeq" id="WP_119714710.1">
    <property type="nucleotide sequence ID" value="NZ_OMOH01000002.1"/>
</dbReference>
<feature type="transmembrane region" description="Helical" evidence="1">
    <location>
        <begin position="107"/>
        <end position="131"/>
    </location>
</feature>
<keyword evidence="3" id="KW-1185">Reference proteome</keyword>
<keyword evidence="1" id="KW-0812">Transmembrane</keyword>
<dbReference type="OrthoDB" id="9778282at2"/>
<feature type="transmembrane region" description="Helical" evidence="1">
    <location>
        <begin position="238"/>
        <end position="263"/>
    </location>
</feature>
<evidence type="ECO:0000313" key="2">
    <source>
        <dbReference type="EMBL" id="SPF67480.1"/>
    </source>
</evidence>
<reference evidence="3" key="1">
    <citation type="submission" date="2018-02" db="EMBL/GenBank/DDBJ databases">
        <authorList>
            <person name="Hornung B."/>
        </authorList>
    </citation>
    <scope>NUCLEOTIDE SEQUENCE [LARGE SCALE GENOMIC DNA]</scope>
</reference>
<evidence type="ECO:0000313" key="3">
    <source>
        <dbReference type="Proteomes" id="UP000265962"/>
    </source>
</evidence>
<dbReference type="InterPro" id="IPR007441">
    <property type="entry name" value="EutH"/>
</dbReference>
<feature type="transmembrane region" description="Helical" evidence="1">
    <location>
        <begin position="199"/>
        <end position="226"/>
    </location>
</feature>
<dbReference type="EMBL" id="OMOH01000002">
    <property type="protein sequence ID" value="SPF67480.1"/>
    <property type="molecule type" value="Genomic_DNA"/>
</dbReference>
<dbReference type="Pfam" id="PF04346">
    <property type="entry name" value="EutH"/>
    <property type="match status" value="1"/>
</dbReference>
<name>A0A375HY33_9ACTN</name>
<keyword evidence="1" id="KW-0472">Membrane</keyword>
<evidence type="ECO:0000256" key="1">
    <source>
        <dbReference type="SAM" id="Phobius"/>
    </source>
</evidence>
<dbReference type="AlphaFoldDB" id="A0A375HY33"/>
<feature type="transmembrane region" description="Helical" evidence="1">
    <location>
        <begin position="334"/>
        <end position="357"/>
    </location>
</feature>
<feature type="transmembrane region" description="Helical" evidence="1">
    <location>
        <begin position="168"/>
        <end position="187"/>
    </location>
</feature>
<dbReference type="PANTHER" id="PTHR40089">
    <property type="entry name" value="ETHANOLAMINE UTILIZATION PROTEIN EUTH"/>
    <property type="match status" value="1"/>
</dbReference>
<keyword evidence="1" id="KW-1133">Transmembrane helix</keyword>
<feature type="transmembrane region" description="Helical" evidence="1">
    <location>
        <begin position="307"/>
        <end position="328"/>
    </location>
</feature>